<dbReference type="EMBL" id="GHJT01007506">
    <property type="protein sequence ID" value="MOY41477.1"/>
    <property type="molecule type" value="Transcribed_RNA"/>
</dbReference>
<dbReference type="GO" id="GO:0016567">
    <property type="term" value="P:protein ubiquitination"/>
    <property type="evidence" value="ECO:0007669"/>
    <property type="project" value="UniProtKB-UniPathway"/>
</dbReference>
<dbReference type="KEGG" id="isc:115326499"/>
<evidence type="ECO:0000313" key="1">
    <source>
        <dbReference type="EMBL" id="MOY41477.1"/>
    </source>
</evidence>
<accession>A0A4D5S033</accession>
<feature type="non-terminal residue" evidence="1">
    <location>
        <position position="90"/>
    </location>
</feature>
<dbReference type="OMA" id="WKYEPIE"/>
<reference evidence="1" key="1">
    <citation type="submission" date="2019-04" db="EMBL/GenBank/DDBJ databases">
        <title>An insight into the mialome of Ixodes scapularis.</title>
        <authorList>
            <person name="Ribeiro J.M."/>
            <person name="Mather T.N."/>
            <person name="Karim S."/>
        </authorList>
    </citation>
    <scope>NUCLEOTIDE SEQUENCE</scope>
</reference>
<dbReference type="InterPro" id="IPR029641">
    <property type="entry name" value="APC16"/>
</dbReference>
<protein>
    <submittedName>
        <fullName evidence="1">Uncharacterized protein</fullName>
    </submittedName>
</protein>
<dbReference type="GeneID" id="115326499"/>
<sequence>MASRPGDDMDDIRKVLFKEKPQYVIGTACSQKMDVVAAKAGIRFEHDVEVSLASLEKELHEDRLQKLRAAAESLKEDEWRYDPIEKLLGL</sequence>
<dbReference type="RefSeq" id="XP_029843256.1">
    <property type="nucleotide sequence ID" value="XM_029987396.3"/>
</dbReference>
<proteinExistence type="predicted"/>
<dbReference type="GO" id="GO:0005680">
    <property type="term" value="C:anaphase-promoting complex"/>
    <property type="evidence" value="ECO:0007669"/>
    <property type="project" value="InterPro"/>
</dbReference>
<dbReference type="UniPathway" id="UPA00143"/>
<dbReference type="VEuPathDB" id="VectorBase:ISCP_029465"/>
<name>A0A4D5S033_IXOSC</name>
<organism evidence="1">
    <name type="scientific">Ixodes scapularis</name>
    <name type="common">Black-legged tick</name>
    <name type="synonym">Deer tick</name>
    <dbReference type="NCBI Taxonomy" id="6945"/>
    <lineage>
        <taxon>Eukaryota</taxon>
        <taxon>Metazoa</taxon>
        <taxon>Ecdysozoa</taxon>
        <taxon>Arthropoda</taxon>
        <taxon>Chelicerata</taxon>
        <taxon>Arachnida</taxon>
        <taxon>Acari</taxon>
        <taxon>Parasitiformes</taxon>
        <taxon>Ixodida</taxon>
        <taxon>Ixodoidea</taxon>
        <taxon>Ixodidae</taxon>
        <taxon>Ixodinae</taxon>
        <taxon>Ixodes</taxon>
    </lineage>
</organism>
<dbReference type="OrthoDB" id="6374621at2759"/>
<dbReference type="AlphaFoldDB" id="A0A4D5S033"/>
<dbReference type="Pfam" id="PF17256">
    <property type="entry name" value="ANAPC16"/>
    <property type="match status" value="1"/>
</dbReference>